<organism evidence="2 3">
    <name type="scientific">Panagrolaimus superbus</name>
    <dbReference type="NCBI Taxonomy" id="310955"/>
    <lineage>
        <taxon>Eukaryota</taxon>
        <taxon>Metazoa</taxon>
        <taxon>Ecdysozoa</taxon>
        <taxon>Nematoda</taxon>
        <taxon>Chromadorea</taxon>
        <taxon>Rhabditida</taxon>
        <taxon>Tylenchina</taxon>
        <taxon>Panagrolaimomorpha</taxon>
        <taxon>Panagrolaimoidea</taxon>
        <taxon>Panagrolaimidae</taxon>
        <taxon>Panagrolaimus</taxon>
    </lineage>
</organism>
<feature type="compositionally biased region" description="Basic and acidic residues" evidence="1">
    <location>
        <begin position="87"/>
        <end position="99"/>
    </location>
</feature>
<proteinExistence type="predicted"/>
<name>A0A914YKV3_9BILA</name>
<reference evidence="3 4" key="1">
    <citation type="submission" date="2022-11" db="UniProtKB">
        <authorList>
            <consortium name="WormBaseParasite"/>
        </authorList>
    </citation>
    <scope>IDENTIFICATION</scope>
</reference>
<accession>A0A914YKV3</accession>
<evidence type="ECO:0000313" key="3">
    <source>
        <dbReference type="WBParaSite" id="PSU_v2.g17957.t1"/>
    </source>
</evidence>
<evidence type="ECO:0000313" key="2">
    <source>
        <dbReference type="Proteomes" id="UP000887577"/>
    </source>
</evidence>
<dbReference type="WBParaSite" id="PSU_v2.g17957.t1">
    <property type="protein sequence ID" value="PSU_v2.g17957.t1"/>
    <property type="gene ID" value="PSU_v2.g17957"/>
</dbReference>
<dbReference type="AlphaFoldDB" id="A0A914YKV3"/>
<keyword evidence="2" id="KW-1185">Reference proteome</keyword>
<evidence type="ECO:0000313" key="4">
    <source>
        <dbReference type="WBParaSite" id="PSU_v2.g9898.t1"/>
    </source>
</evidence>
<dbReference type="Proteomes" id="UP000887577">
    <property type="component" value="Unplaced"/>
</dbReference>
<evidence type="ECO:0000256" key="1">
    <source>
        <dbReference type="SAM" id="MobiDB-lite"/>
    </source>
</evidence>
<sequence length="99" mass="11272">MNDIHANIHALERETKFVVAEINDINAEIQKIEKAMTAHVESGQCQLFNGKEYGATITDEVHQTSSPDSPEIIFIEKSQKPTAQMKTADESWRPNECWR</sequence>
<protein>
    <submittedName>
        <fullName evidence="3 4">Uncharacterized protein</fullName>
    </submittedName>
</protein>
<dbReference type="WBParaSite" id="PSU_v2.g9898.t1">
    <property type="protein sequence ID" value="PSU_v2.g9898.t1"/>
    <property type="gene ID" value="PSU_v2.g9898"/>
</dbReference>
<feature type="region of interest" description="Disordered" evidence="1">
    <location>
        <begin position="78"/>
        <end position="99"/>
    </location>
</feature>